<dbReference type="GO" id="GO:0005506">
    <property type="term" value="F:iron ion binding"/>
    <property type="evidence" value="ECO:0007669"/>
    <property type="project" value="InterPro"/>
</dbReference>
<dbReference type="InterPro" id="IPR036396">
    <property type="entry name" value="Cyt_P450_sf"/>
</dbReference>
<accession>A0AAW0FXJ6</accession>
<feature type="binding site" description="axial binding residue" evidence="7">
    <location>
        <position position="409"/>
    </location>
    <ligand>
        <name>heme b</name>
        <dbReference type="ChEBI" id="CHEBI:60344"/>
    </ligand>
    <ligandPart>
        <name>Fe</name>
        <dbReference type="ChEBI" id="CHEBI:18248"/>
    </ligandPart>
</feature>
<keyword evidence="9" id="KW-1185">Reference proteome</keyword>
<name>A0AAW0FXJ6_9APHY</name>
<sequence>MSSMKSFRESKLVDLVDALHLIIQRLPTSPDGRYEDEVKPPTEYVNPNASHSVLYALVQELNTDKRFGPIIDDPNIIPNLLQAAGNKDAINDRSLIFNETLYFLSRLPEDCKLAKKLSDLVITALYYTIPQPPATFIGTHSSPFSQTAPSSTNSTGGTYAFRSADGSGNNPLCPGLGQAGMPYARSVQSKHPLPPHLLPDTGLVFDALLKARDFKPHPGGNSSMTFAYASLVTHQLFRTDPRDMSKNNTTSYLDLSVLYGYSQAQQDSVRDKEKGRGLLYPDTFSEDRLIFVPPAATALLVLFSRNHNYIADMLLKINERKRWSNPPPEDRAQRAAQDEEIFQTARLVNCGHYMSSVFGDYVAGFLGTVSQGNSFRLQPFDTIKTSTGSLPRGAGNHVSVEFNLLYRWHATTAAADIAWTEDLFQRAFNKPLSEIQLGDFRPAAEKLWCLEVQGDPRIRTFAGLRRGPDGKFSDDDLANILQDSTDKVAGAYRARGTPEVLRVIEIMGMEQARKWGVCTMNEFRKFLGLKPFASFKEWNSDEDIASTAEQLYGHIDNLELYPGLQAEETIPLGRGSGLCCGFTMTRAILGDAIALVRGDRFYTSDYTPNNLTTWGYQECARDPTNGAYGSAIPKLLLRHLPRHYPSNSIYALFPFFTPQRATEILTGLGVVGKYDRKRPSRPTPIPKVVDTIAGIDYVFSNPDKYKVTYAPSMYPSTNDFGFMLVFDEKTKHDWYKTEVLHALFASQSVVNTYVDWYKKSTADLIKQHSYKISGVPGKRVDIVRDVINLVGVHWASDWLMGIPLKTKDHPAGLFTEQQMHDMLMVLHTSVFINVLPERGFFLNDQARMFGDKINDLVKKSIEAAAPSSMDIIEHIEARVSRFLSSNEERACYPFLRRLAEMSISREEMVSQVISLAAGSSVNWSQAIIQVVDFYLDNARAKERTELIDLVHRDDAQSIELLHGYIREAQRLAPQFPGLLRTAETSETIDLSHGRGLDVQAGDLIFSSFRNAQHNAADFPDPETFNPRRPASSYRNQGAGIHICPGIDFTLMTATQVLKVVFSLPNVRRAPGAVGVMASYATEQVPGTEGRMYLDSNSRETPWPGSLTIVYDT</sequence>
<dbReference type="Gene3D" id="1.10.640.10">
    <property type="entry name" value="Haem peroxidase domain superfamily, animal type"/>
    <property type="match status" value="1"/>
</dbReference>
<dbReference type="InterPro" id="IPR019791">
    <property type="entry name" value="Haem_peroxidase_animal"/>
</dbReference>
<dbReference type="SUPFAM" id="SSF48113">
    <property type="entry name" value="Heme-dependent peroxidases"/>
    <property type="match status" value="1"/>
</dbReference>
<evidence type="ECO:0000256" key="4">
    <source>
        <dbReference type="ARBA" id="ARBA00022964"/>
    </source>
</evidence>
<dbReference type="PROSITE" id="PS50292">
    <property type="entry name" value="PEROXIDASE_3"/>
    <property type="match status" value="1"/>
</dbReference>
<dbReference type="InterPro" id="IPR010255">
    <property type="entry name" value="Haem_peroxidase_sf"/>
</dbReference>
<dbReference type="EMBL" id="JASBNA010000041">
    <property type="protein sequence ID" value="KAK7681445.1"/>
    <property type="molecule type" value="Genomic_DNA"/>
</dbReference>
<dbReference type="InterPro" id="IPR037120">
    <property type="entry name" value="Haem_peroxidase_sf_animal"/>
</dbReference>
<dbReference type="GO" id="GO:0004497">
    <property type="term" value="F:monooxygenase activity"/>
    <property type="evidence" value="ECO:0007669"/>
    <property type="project" value="InterPro"/>
</dbReference>
<organism evidence="8 9">
    <name type="scientific">Cerrena zonata</name>
    <dbReference type="NCBI Taxonomy" id="2478898"/>
    <lineage>
        <taxon>Eukaryota</taxon>
        <taxon>Fungi</taxon>
        <taxon>Dikarya</taxon>
        <taxon>Basidiomycota</taxon>
        <taxon>Agaricomycotina</taxon>
        <taxon>Agaricomycetes</taxon>
        <taxon>Polyporales</taxon>
        <taxon>Cerrenaceae</taxon>
        <taxon>Cerrena</taxon>
    </lineage>
</organism>
<keyword evidence="3 7" id="KW-0479">Metal-binding</keyword>
<dbReference type="GO" id="GO:0051213">
    <property type="term" value="F:dioxygenase activity"/>
    <property type="evidence" value="ECO:0007669"/>
    <property type="project" value="UniProtKB-KW"/>
</dbReference>
<dbReference type="InterPro" id="IPR001128">
    <property type="entry name" value="Cyt_P450"/>
</dbReference>
<dbReference type="GO" id="GO:0006979">
    <property type="term" value="P:response to oxidative stress"/>
    <property type="evidence" value="ECO:0007669"/>
    <property type="project" value="InterPro"/>
</dbReference>
<evidence type="ECO:0000256" key="2">
    <source>
        <dbReference type="ARBA" id="ARBA00022617"/>
    </source>
</evidence>
<dbReference type="AlphaFoldDB" id="A0AAW0FXJ6"/>
<evidence type="ECO:0000256" key="1">
    <source>
        <dbReference type="ARBA" id="ARBA00011881"/>
    </source>
</evidence>
<dbReference type="PANTHER" id="PTHR11903">
    <property type="entry name" value="PROSTAGLANDIN G/H SYNTHASE"/>
    <property type="match status" value="1"/>
</dbReference>
<dbReference type="GO" id="GO:0016705">
    <property type="term" value="F:oxidoreductase activity, acting on paired donors, with incorporation or reduction of molecular oxygen"/>
    <property type="evidence" value="ECO:0007669"/>
    <property type="project" value="InterPro"/>
</dbReference>
<evidence type="ECO:0000256" key="5">
    <source>
        <dbReference type="ARBA" id="ARBA00023002"/>
    </source>
</evidence>
<dbReference type="Pfam" id="PF03098">
    <property type="entry name" value="An_peroxidase"/>
    <property type="match status" value="1"/>
</dbReference>
<comment type="caution">
    <text evidence="8">The sequence shown here is derived from an EMBL/GenBank/DDBJ whole genome shotgun (WGS) entry which is preliminary data.</text>
</comment>
<evidence type="ECO:0000313" key="8">
    <source>
        <dbReference type="EMBL" id="KAK7681445.1"/>
    </source>
</evidence>
<dbReference type="InterPro" id="IPR050783">
    <property type="entry name" value="Oxylipin_biosynth_metab"/>
</dbReference>
<keyword evidence="2 7" id="KW-0349">Heme</keyword>
<dbReference type="Pfam" id="PF00067">
    <property type="entry name" value="p450"/>
    <property type="match status" value="1"/>
</dbReference>
<dbReference type="GO" id="GO:0006631">
    <property type="term" value="P:fatty acid metabolic process"/>
    <property type="evidence" value="ECO:0007669"/>
    <property type="project" value="UniProtKB-ARBA"/>
</dbReference>
<dbReference type="SUPFAM" id="SSF48264">
    <property type="entry name" value="Cytochrome P450"/>
    <property type="match status" value="1"/>
</dbReference>
<gene>
    <name evidence="8" type="ORF">QCA50_015537</name>
</gene>
<comment type="subunit">
    <text evidence="1">Homotetramer.</text>
</comment>
<dbReference type="PANTHER" id="PTHR11903:SF37">
    <property type="entry name" value="PSI-PRODUCING OXYGENASE A"/>
    <property type="match status" value="1"/>
</dbReference>
<dbReference type="CDD" id="cd09817">
    <property type="entry name" value="linoleate_diol_synthase_like"/>
    <property type="match status" value="1"/>
</dbReference>
<dbReference type="CDD" id="cd20612">
    <property type="entry name" value="CYP_LDS-like_C"/>
    <property type="match status" value="1"/>
</dbReference>
<evidence type="ECO:0000256" key="6">
    <source>
        <dbReference type="ARBA" id="ARBA00023004"/>
    </source>
</evidence>
<evidence type="ECO:0000256" key="3">
    <source>
        <dbReference type="ARBA" id="ARBA00022723"/>
    </source>
</evidence>
<keyword evidence="4" id="KW-0223">Dioxygenase</keyword>
<reference evidence="8 9" key="1">
    <citation type="submission" date="2022-09" db="EMBL/GenBank/DDBJ databases">
        <authorList>
            <person name="Palmer J.M."/>
        </authorList>
    </citation>
    <scope>NUCLEOTIDE SEQUENCE [LARGE SCALE GENOMIC DNA]</scope>
    <source>
        <strain evidence="8 9">DSM 7382</strain>
    </source>
</reference>
<dbReference type="InterPro" id="IPR034812">
    <property type="entry name" value="Ppo-like_N"/>
</dbReference>
<keyword evidence="5" id="KW-0560">Oxidoreductase</keyword>
<proteinExistence type="predicted"/>
<keyword evidence="6 7" id="KW-0408">Iron</keyword>
<protein>
    <recommendedName>
        <fullName evidence="10">Linoleate 8R-lipoxygenase</fullName>
    </recommendedName>
</protein>
<dbReference type="Gene3D" id="1.10.630.10">
    <property type="entry name" value="Cytochrome P450"/>
    <property type="match status" value="1"/>
</dbReference>
<evidence type="ECO:0000313" key="9">
    <source>
        <dbReference type="Proteomes" id="UP001385951"/>
    </source>
</evidence>
<dbReference type="PRINTS" id="PR00457">
    <property type="entry name" value="ANPEROXIDASE"/>
</dbReference>
<dbReference type="GO" id="GO:0020037">
    <property type="term" value="F:heme binding"/>
    <property type="evidence" value="ECO:0007669"/>
    <property type="project" value="InterPro"/>
</dbReference>
<dbReference type="GO" id="GO:0004601">
    <property type="term" value="F:peroxidase activity"/>
    <property type="evidence" value="ECO:0007669"/>
    <property type="project" value="InterPro"/>
</dbReference>
<evidence type="ECO:0000256" key="7">
    <source>
        <dbReference type="PIRSR" id="PIRSR619791-2"/>
    </source>
</evidence>
<dbReference type="Proteomes" id="UP001385951">
    <property type="component" value="Unassembled WGS sequence"/>
</dbReference>
<evidence type="ECO:0008006" key="10">
    <source>
        <dbReference type="Google" id="ProtNLM"/>
    </source>
</evidence>